<protein>
    <submittedName>
        <fullName evidence="1">Uncharacterized protein</fullName>
    </submittedName>
</protein>
<sequence length="258" mass="29445">MFTGHLDTFTKSASRKWSTDALIRLRALSRNTALERPVMSFIQYFISTNLEGMTGSTYSGDSCNAYVCVNLYNAVKRQFVDPVLLGCIFFKLSSLGHRSWIWSQFMTRRDKAILYAAQAQFVDAAAELQSLEWLAVDPICREITEDYWCDTCQPKVTAAWKRYFRELGQGLGSNLPLKDVSILSQVASNRWRFYEECTAGLAQCCGFRGWCFLPLPDGMLSMIDKNIRELYEEVAFVYRELAGYDKYAIACSESTDLL</sequence>
<name>A0A8H2ZZM9_9AGAM</name>
<proteinExistence type="predicted"/>
<organism evidence="1 2">
    <name type="scientific">Rhizoctonia solani</name>
    <dbReference type="NCBI Taxonomy" id="456999"/>
    <lineage>
        <taxon>Eukaryota</taxon>
        <taxon>Fungi</taxon>
        <taxon>Dikarya</taxon>
        <taxon>Basidiomycota</taxon>
        <taxon>Agaricomycotina</taxon>
        <taxon>Agaricomycetes</taxon>
        <taxon>Cantharellales</taxon>
        <taxon>Ceratobasidiaceae</taxon>
        <taxon>Rhizoctonia</taxon>
    </lineage>
</organism>
<reference evidence="1" key="1">
    <citation type="submission" date="2021-01" db="EMBL/GenBank/DDBJ databases">
        <authorList>
            <person name="Kaushik A."/>
        </authorList>
    </citation>
    <scope>NUCLEOTIDE SEQUENCE</scope>
    <source>
        <strain evidence="1">AG1-1C</strain>
    </source>
</reference>
<evidence type="ECO:0000313" key="1">
    <source>
        <dbReference type="EMBL" id="CAE6360602.1"/>
    </source>
</evidence>
<dbReference type="EMBL" id="CAJMWS010000094">
    <property type="protein sequence ID" value="CAE6360602.1"/>
    <property type="molecule type" value="Genomic_DNA"/>
</dbReference>
<comment type="caution">
    <text evidence="1">The sequence shown here is derived from an EMBL/GenBank/DDBJ whole genome shotgun (WGS) entry which is preliminary data.</text>
</comment>
<gene>
    <name evidence="1" type="ORF">RDB_LOCUS18667</name>
</gene>
<evidence type="ECO:0000313" key="2">
    <source>
        <dbReference type="Proteomes" id="UP000663846"/>
    </source>
</evidence>
<dbReference type="AlphaFoldDB" id="A0A8H2ZZM9"/>
<accession>A0A8H2ZZM9</accession>
<dbReference type="Proteomes" id="UP000663846">
    <property type="component" value="Unassembled WGS sequence"/>
</dbReference>